<dbReference type="GO" id="GO:0005759">
    <property type="term" value="C:mitochondrial matrix"/>
    <property type="evidence" value="ECO:0007669"/>
    <property type="project" value="InterPro"/>
</dbReference>
<dbReference type="Pfam" id="PF02330">
    <property type="entry name" value="MAM33"/>
    <property type="match status" value="1"/>
</dbReference>
<protein>
    <submittedName>
        <fullName evidence="1">Uncharacterized protein</fullName>
    </submittedName>
</protein>
<reference evidence="1" key="2">
    <citation type="submission" date="2021-12" db="EMBL/GenBank/DDBJ databases">
        <title>Resequencing data analysis of finger millet.</title>
        <authorList>
            <person name="Hatakeyama M."/>
            <person name="Aluri S."/>
            <person name="Balachadran M.T."/>
            <person name="Sivarajan S.R."/>
            <person name="Poveda L."/>
            <person name="Shimizu-Inatsugi R."/>
            <person name="Schlapbach R."/>
            <person name="Sreeman S.M."/>
            <person name="Shimizu K.K."/>
        </authorList>
    </citation>
    <scope>NUCLEOTIDE SEQUENCE</scope>
</reference>
<evidence type="ECO:0000313" key="1">
    <source>
        <dbReference type="EMBL" id="GJM99510.1"/>
    </source>
</evidence>
<dbReference type="Proteomes" id="UP001054889">
    <property type="component" value="Unassembled WGS sequence"/>
</dbReference>
<dbReference type="InterPro" id="IPR003428">
    <property type="entry name" value="MAM33"/>
</dbReference>
<dbReference type="PANTHER" id="PTHR10826:SF38">
    <property type="entry name" value="OS09G0557400 PROTEIN"/>
    <property type="match status" value="1"/>
</dbReference>
<reference evidence="1" key="1">
    <citation type="journal article" date="2018" name="DNA Res.">
        <title>Multiple hybrid de novo genome assembly of finger millet, an orphan allotetraploid crop.</title>
        <authorList>
            <person name="Hatakeyama M."/>
            <person name="Aluri S."/>
            <person name="Balachadran M.T."/>
            <person name="Sivarajan S.R."/>
            <person name="Patrignani A."/>
            <person name="Gruter S."/>
            <person name="Poveda L."/>
            <person name="Shimizu-Inatsugi R."/>
            <person name="Baeten J."/>
            <person name="Francoijs K.J."/>
            <person name="Nataraja K.N."/>
            <person name="Reddy Y.A.N."/>
            <person name="Phadnis S."/>
            <person name="Ravikumar R.L."/>
            <person name="Schlapbach R."/>
            <person name="Sreeman S.M."/>
            <person name="Shimizu K.K."/>
        </authorList>
    </citation>
    <scope>NUCLEOTIDE SEQUENCE</scope>
</reference>
<dbReference type="Gene3D" id="3.10.280.10">
    <property type="entry name" value="Mitochondrial glycoprotein"/>
    <property type="match status" value="1"/>
</dbReference>
<proteinExistence type="predicted"/>
<evidence type="ECO:0000313" key="2">
    <source>
        <dbReference type="Proteomes" id="UP001054889"/>
    </source>
</evidence>
<dbReference type="PANTHER" id="PTHR10826">
    <property type="entry name" value="COMPLEMENT COMPONENT 1"/>
    <property type="match status" value="1"/>
</dbReference>
<comment type="caution">
    <text evidence="1">The sequence shown here is derived from an EMBL/GenBank/DDBJ whole genome shotgun (WGS) entry which is preliminary data.</text>
</comment>
<keyword evidence="2" id="KW-1185">Reference proteome</keyword>
<dbReference type="InterPro" id="IPR036561">
    <property type="entry name" value="MAM33_sf"/>
</dbReference>
<dbReference type="AlphaFoldDB" id="A0AAV5CMR9"/>
<accession>A0AAV5CMR9</accession>
<dbReference type="EMBL" id="BQKI01000007">
    <property type="protein sequence ID" value="GJM99510.1"/>
    <property type="molecule type" value="Genomic_DNA"/>
</dbReference>
<sequence>MARAILRRALPLSAAGAHAIPRLAAAFASSSAVVPLRSPLDERLLRILRSEISYIADRHPPYPVHLNYPFLVPNSRSRPRHGPHTPLLFLLQAPSSFKSFTVEDRPGEQWVYLHAARAGAVTEKVKVEATMLDCTTDPLPEDAPLFQRIESLERGPRQHLSLFVEVVRGGGDRVLEFVCSAWPDELAVRHVLAYKEGRDIGCRDFVRLKAAEREAMIKFLKDREVDEQLAGFLHEYMANKGRMELLRWLKTIESFVHK</sequence>
<gene>
    <name evidence="1" type="primary">ga16615</name>
    <name evidence="1" type="ORF">PR202_ga16615</name>
</gene>
<dbReference type="SUPFAM" id="SSF54529">
    <property type="entry name" value="Mitochondrial glycoprotein MAM33-like"/>
    <property type="match status" value="1"/>
</dbReference>
<organism evidence="1 2">
    <name type="scientific">Eleusine coracana subsp. coracana</name>
    <dbReference type="NCBI Taxonomy" id="191504"/>
    <lineage>
        <taxon>Eukaryota</taxon>
        <taxon>Viridiplantae</taxon>
        <taxon>Streptophyta</taxon>
        <taxon>Embryophyta</taxon>
        <taxon>Tracheophyta</taxon>
        <taxon>Spermatophyta</taxon>
        <taxon>Magnoliopsida</taxon>
        <taxon>Liliopsida</taxon>
        <taxon>Poales</taxon>
        <taxon>Poaceae</taxon>
        <taxon>PACMAD clade</taxon>
        <taxon>Chloridoideae</taxon>
        <taxon>Cynodonteae</taxon>
        <taxon>Eleusininae</taxon>
        <taxon>Eleusine</taxon>
    </lineage>
</organism>
<name>A0AAV5CMR9_ELECO</name>